<dbReference type="Proteomes" id="UP001253851">
    <property type="component" value="Unassembled WGS sequence"/>
</dbReference>
<accession>A0ABD5FK98</accession>
<dbReference type="EMBL" id="JARQDZ010000003">
    <property type="protein sequence ID" value="MDT2982714.1"/>
    <property type="molecule type" value="Genomic_DNA"/>
</dbReference>
<dbReference type="Gene3D" id="6.10.250.1350">
    <property type="match status" value="1"/>
</dbReference>
<reference evidence="2 3" key="1">
    <citation type="submission" date="2023-03" db="EMBL/GenBank/DDBJ databases">
        <authorList>
            <person name="Shen W."/>
            <person name="Cai J."/>
        </authorList>
    </citation>
    <scope>NUCLEOTIDE SEQUENCE [LARGE SCALE GENOMIC DNA]</scope>
    <source>
        <strain evidence="2 3">B516</strain>
    </source>
</reference>
<evidence type="ECO:0000313" key="3">
    <source>
        <dbReference type="Proteomes" id="UP001253851"/>
    </source>
</evidence>
<comment type="caution">
    <text evidence="2">The sequence shown here is derived from an EMBL/GenBank/DDBJ whole genome shotgun (WGS) entry which is preliminary data.</text>
</comment>
<dbReference type="Pfam" id="PF10651">
    <property type="entry name" value="BppU_N"/>
    <property type="match status" value="1"/>
</dbReference>
<dbReference type="Gene3D" id="2.60.40.3350">
    <property type="match status" value="1"/>
</dbReference>
<evidence type="ECO:0000313" key="2">
    <source>
        <dbReference type="EMBL" id="MDT2982714.1"/>
    </source>
</evidence>
<name>A0ABD5FK98_ENTCA</name>
<gene>
    <name evidence="2" type="ORF">P7I34_08580</name>
</gene>
<proteinExistence type="predicted"/>
<evidence type="ECO:0000259" key="1">
    <source>
        <dbReference type="Pfam" id="PF10651"/>
    </source>
</evidence>
<protein>
    <submittedName>
        <fullName evidence="2">Phage baseplate upper protein</fullName>
    </submittedName>
</protein>
<sequence>MKKWPVTLSTTDSSNYIGIVKVRQGNLNTEVLEATIIENGLPLDLTGCKATFQVKIGQAAVERPCTIINPKKGQVEYVFDSYTMQTPGRFFANIAFKKGEELIGTTQDFSYFVIQAVSKTEVETGSYWQSIEDLLEDMKEFINAGQGDFIQWFESVQDILADIDPGGKLLREIMDARKDLSGEIHKTVSDRLNTDFLFIEKRLRDAHYTIPSGDVSTMIVLQDDSFFNAHETEIVGKVDTIPKNGALVIAAIETGGTGIFYFEKVGMIDG</sequence>
<dbReference type="RefSeq" id="WP_311957305.1">
    <property type="nucleotide sequence ID" value="NZ_JARQDZ010000003.1"/>
</dbReference>
<feature type="domain" description="BppU N-terminal" evidence="1">
    <location>
        <begin position="2"/>
        <end position="140"/>
    </location>
</feature>
<dbReference type="AlphaFoldDB" id="A0ABD5FK98"/>
<organism evidence="2 3">
    <name type="scientific">Enterococcus casseliflavus</name>
    <name type="common">Enterococcus flavescens</name>
    <dbReference type="NCBI Taxonomy" id="37734"/>
    <lineage>
        <taxon>Bacteria</taxon>
        <taxon>Bacillati</taxon>
        <taxon>Bacillota</taxon>
        <taxon>Bacilli</taxon>
        <taxon>Lactobacillales</taxon>
        <taxon>Enterococcaceae</taxon>
        <taxon>Enterococcus</taxon>
    </lineage>
</organism>
<dbReference type="InterPro" id="IPR018913">
    <property type="entry name" value="BppU_N"/>
</dbReference>